<organism evidence="5 6">
    <name type="scientific">Flavilitoribacter nigricans (strain ATCC 23147 / DSM 23189 / NBRC 102662 / NCIMB 1420 / SS-2)</name>
    <name type="common">Lewinella nigricans</name>
    <dbReference type="NCBI Taxonomy" id="1122177"/>
    <lineage>
        <taxon>Bacteria</taxon>
        <taxon>Pseudomonadati</taxon>
        <taxon>Bacteroidota</taxon>
        <taxon>Saprospiria</taxon>
        <taxon>Saprospirales</taxon>
        <taxon>Lewinellaceae</taxon>
        <taxon>Flavilitoribacter</taxon>
    </lineage>
</organism>
<dbReference type="Proteomes" id="UP000223913">
    <property type="component" value="Unassembled WGS sequence"/>
</dbReference>
<evidence type="ECO:0000313" key="6">
    <source>
        <dbReference type="Proteomes" id="UP000223913"/>
    </source>
</evidence>
<evidence type="ECO:0000256" key="4">
    <source>
        <dbReference type="ARBA" id="ARBA00023163"/>
    </source>
</evidence>
<protein>
    <submittedName>
        <fullName evidence="5">Transcriptional regulator</fullName>
    </submittedName>
</protein>
<keyword evidence="2" id="KW-0805">Transcription regulation</keyword>
<dbReference type="RefSeq" id="WP_099150390.1">
    <property type="nucleotide sequence ID" value="NZ_PDUD01000018.1"/>
</dbReference>
<evidence type="ECO:0000313" key="5">
    <source>
        <dbReference type="EMBL" id="PHN06407.1"/>
    </source>
</evidence>
<dbReference type="GO" id="GO:0045892">
    <property type="term" value="P:negative regulation of DNA-templated transcription"/>
    <property type="evidence" value="ECO:0007669"/>
    <property type="project" value="InterPro"/>
</dbReference>
<reference evidence="5 6" key="1">
    <citation type="submission" date="2017-10" db="EMBL/GenBank/DDBJ databases">
        <title>The draft genome sequence of Lewinella nigricans NBRC 102662.</title>
        <authorList>
            <person name="Wang K."/>
        </authorList>
    </citation>
    <scope>NUCLEOTIDE SEQUENCE [LARGE SCALE GENOMIC DNA]</scope>
    <source>
        <strain evidence="5 6">NBRC 102662</strain>
    </source>
</reference>
<dbReference type="InterPro" id="IPR005650">
    <property type="entry name" value="BlaI_family"/>
</dbReference>
<dbReference type="OrthoDB" id="1098508at2"/>
<comment type="similarity">
    <text evidence="1">Belongs to the BlaI transcriptional regulatory family.</text>
</comment>
<name>A0A2D0ND53_FLAN2</name>
<dbReference type="PIRSF" id="PIRSF019455">
    <property type="entry name" value="CopR_AtkY"/>
    <property type="match status" value="1"/>
</dbReference>
<dbReference type="Gene3D" id="1.10.10.10">
    <property type="entry name" value="Winged helix-like DNA-binding domain superfamily/Winged helix DNA-binding domain"/>
    <property type="match status" value="1"/>
</dbReference>
<evidence type="ECO:0000256" key="2">
    <source>
        <dbReference type="ARBA" id="ARBA00023015"/>
    </source>
</evidence>
<accession>A0A2D0ND53</accession>
<dbReference type="InterPro" id="IPR036390">
    <property type="entry name" value="WH_DNA-bd_sf"/>
</dbReference>
<proteinExistence type="inferred from homology"/>
<evidence type="ECO:0000256" key="3">
    <source>
        <dbReference type="ARBA" id="ARBA00023125"/>
    </source>
</evidence>
<dbReference type="EMBL" id="PDUD01000018">
    <property type="protein sequence ID" value="PHN06407.1"/>
    <property type="molecule type" value="Genomic_DNA"/>
</dbReference>
<keyword evidence="6" id="KW-1185">Reference proteome</keyword>
<sequence>MEKLTDREEEIMMIIWELKQAFVKEVRAQFPDPKPHINTIATVIRKLENKGYLDHEDFGSVFRFYPIISKEAYTKSQLSPKMARLFGNSFKNVVAFFAKEDKITKDELQEIIDMIEKGEENQNK</sequence>
<dbReference type="Gene3D" id="1.10.4040.10">
    <property type="entry name" value="Penicillinase repressor domain"/>
    <property type="match status" value="1"/>
</dbReference>
<dbReference type="GO" id="GO:0003677">
    <property type="term" value="F:DNA binding"/>
    <property type="evidence" value="ECO:0007669"/>
    <property type="project" value="UniProtKB-KW"/>
</dbReference>
<dbReference type="SUPFAM" id="SSF46785">
    <property type="entry name" value="Winged helix' DNA-binding domain"/>
    <property type="match status" value="1"/>
</dbReference>
<evidence type="ECO:0000256" key="1">
    <source>
        <dbReference type="ARBA" id="ARBA00011046"/>
    </source>
</evidence>
<dbReference type="Pfam" id="PF03965">
    <property type="entry name" value="Penicillinase_R"/>
    <property type="match status" value="1"/>
</dbReference>
<keyword evidence="3" id="KW-0238">DNA-binding</keyword>
<dbReference type="AlphaFoldDB" id="A0A2D0ND53"/>
<keyword evidence="4" id="KW-0804">Transcription</keyword>
<gene>
    <name evidence="5" type="ORF">CRP01_12625</name>
</gene>
<comment type="caution">
    <text evidence="5">The sequence shown here is derived from an EMBL/GenBank/DDBJ whole genome shotgun (WGS) entry which is preliminary data.</text>
</comment>
<dbReference type="InterPro" id="IPR036388">
    <property type="entry name" value="WH-like_DNA-bd_sf"/>
</dbReference>